<dbReference type="PROSITE" id="PS50086">
    <property type="entry name" value="TBC_RABGAP"/>
    <property type="match status" value="1"/>
</dbReference>
<dbReference type="Gene3D" id="1.10.472.80">
    <property type="entry name" value="Ypt/Rab-GAP domain of gyp1p, domain 3"/>
    <property type="match status" value="1"/>
</dbReference>
<dbReference type="Pfam" id="PF02893">
    <property type="entry name" value="GRAM"/>
    <property type="match status" value="1"/>
</dbReference>
<accession>A0AAN7WK09</accession>
<feature type="domain" description="EF-hand" evidence="5">
    <location>
        <begin position="642"/>
        <end position="677"/>
    </location>
</feature>
<dbReference type="SUPFAM" id="SSF47923">
    <property type="entry name" value="Ypt/Rab-GAP domain of gyp1p"/>
    <property type="match status" value="2"/>
</dbReference>
<dbReference type="InterPro" id="IPR050302">
    <property type="entry name" value="Rab_GAP_TBC_domain"/>
</dbReference>
<dbReference type="InterPro" id="IPR011992">
    <property type="entry name" value="EF-hand-dom_pair"/>
</dbReference>
<evidence type="ECO:0000313" key="7">
    <source>
        <dbReference type="Proteomes" id="UP001306508"/>
    </source>
</evidence>
<dbReference type="PANTHER" id="PTHR47219:SF20">
    <property type="entry name" value="TBC1 DOMAIN FAMILY MEMBER 2B"/>
    <property type="match status" value="1"/>
</dbReference>
<evidence type="ECO:0000256" key="2">
    <source>
        <dbReference type="ARBA" id="ARBA00022837"/>
    </source>
</evidence>
<proteinExistence type="predicted"/>
<dbReference type="GO" id="GO:0030427">
    <property type="term" value="C:site of polarized growth"/>
    <property type="evidence" value="ECO:0007669"/>
    <property type="project" value="UniProtKB-ARBA"/>
</dbReference>
<dbReference type="SUPFAM" id="SSF47473">
    <property type="entry name" value="EF-hand"/>
    <property type="match status" value="1"/>
</dbReference>
<keyword evidence="2" id="KW-0106">Calcium</keyword>
<dbReference type="Proteomes" id="UP001306508">
    <property type="component" value="Unassembled WGS sequence"/>
</dbReference>
<dbReference type="EMBL" id="JAWIZZ010000053">
    <property type="protein sequence ID" value="KAK5778360.1"/>
    <property type="molecule type" value="Genomic_DNA"/>
</dbReference>
<feature type="region of interest" description="Disordered" evidence="3">
    <location>
        <begin position="939"/>
        <end position="959"/>
    </location>
</feature>
<dbReference type="PROSITE" id="PS00018">
    <property type="entry name" value="EF_HAND_1"/>
    <property type="match status" value="1"/>
</dbReference>
<keyword evidence="7" id="KW-1185">Reference proteome</keyword>
<dbReference type="InterPro" id="IPR035969">
    <property type="entry name" value="Rab-GAP_TBC_sf"/>
</dbReference>
<dbReference type="FunFam" id="1.10.8.270:FF:000015">
    <property type="entry name" value="GTPase activating protein (Gyp2)"/>
    <property type="match status" value="1"/>
</dbReference>
<dbReference type="PANTHER" id="PTHR47219">
    <property type="entry name" value="RAB GTPASE-ACTIVATING PROTEIN 1-LIKE"/>
    <property type="match status" value="1"/>
</dbReference>
<gene>
    <name evidence="6" type="ORF">RI543_004021</name>
</gene>
<dbReference type="SMART" id="SM00164">
    <property type="entry name" value="TBC"/>
    <property type="match status" value="1"/>
</dbReference>
<dbReference type="AlphaFoldDB" id="A0AAN7WK09"/>
<dbReference type="Gene3D" id="1.10.8.270">
    <property type="entry name" value="putative rabgap domain of human tbc1 domain family member 14 like domains"/>
    <property type="match status" value="1"/>
</dbReference>
<dbReference type="InterPro" id="IPR004182">
    <property type="entry name" value="GRAM"/>
</dbReference>
<dbReference type="Pfam" id="PF00566">
    <property type="entry name" value="RabGAP-TBC"/>
    <property type="match status" value="1"/>
</dbReference>
<evidence type="ECO:0000256" key="3">
    <source>
        <dbReference type="SAM" id="MobiDB-lite"/>
    </source>
</evidence>
<dbReference type="GO" id="GO:0031267">
    <property type="term" value="F:small GTPase binding"/>
    <property type="evidence" value="ECO:0007669"/>
    <property type="project" value="TreeGrafter"/>
</dbReference>
<evidence type="ECO:0000259" key="5">
    <source>
        <dbReference type="PROSITE" id="PS50222"/>
    </source>
</evidence>
<name>A0AAN7WK09_9SACH</name>
<evidence type="ECO:0000259" key="4">
    <source>
        <dbReference type="PROSITE" id="PS50086"/>
    </source>
</evidence>
<evidence type="ECO:0000256" key="1">
    <source>
        <dbReference type="ARBA" id="ARBA00022468"/>
    </source>
</evidence>
<dbReference type="GO" id="GO:0005096">
    <property type="term" value="F:GTPase activator activity"/>
    <property type="evidence" value="ECO:0007669"/>
    <property type="project" value="UniProtKB-KW"/>
</dbReference>
<dbReference type="InterPro" id="IPR018247">
    <property type="entry name" value="EF_Hand_1_Ca_BS"/>
</dbReference>
<protein>
    <recommendedName>
        <fullName evidence="8">GTPase-activating protein GYP2</fullName>
    </recommendedName>
</protein>
<evidence type="ECO:0000313" key="6">
    <source>
        <dbReference type="EMBL" id="KAK5778360.1"/>
    </source>
</evidence>
<dbReference type="SMART" id="SM00568">
    <property type="entry name" value="GRAM"/>
    <property type="match status" value="1"/>
</dbReference>
<sequence length="975" mass="112325">MSFFNTLRQKASFIDKITESFGSTISRDEKFKLAYKLPPNENIQDDINADVSFVSIYDTNESNKHSVIDLKHNPREKVAYVFSGRIYLTPHYLVFKDTIDGKSCEMILNISTVKKMERSPSPTYAFALVITLYSGSQVIIQFIGLQYRSEQFCEQLKKNLKDNIPKARLLSEFLDTCYSEFIINKNVLRTPNVHPPKAGLGQTFKYPGTVDLIKEKRKLKMWFDYFKLNGQNIAIVKNPNFQKLVRIGLPNRMRGEIWDLCSGAMYLCYANDGIYNKILKDNQGKTSQAIEEIEKDLKRSLPEYLGYQTEEGIRRLRNVLTAYSWKNPDVGYCQAMNIVCAALLIYLTEEQAFWCLCNICDIYVPGYYSKTMYGTLLDQRVFESFVEEKLPVLWEYIVAHNIQLSIVSLPWFLSLFYTSMPLEYAIRIMDMFFMEGAKTIFQVALAVLKINAEDILQADDDSMFIVIIKNYFRTLGESIHPNSPNIRYRQITKFQQLLVTSFKEFSVITDEMIAQERNRYKKEIFQNIETYVKKTQLRHLPRVFHLTDENLSNVYDIYYQSIETHKISMGIGSSNMTFDVFVQFMAKLCEWAKPINVETNPAFNKQRTTFLKILFQKWGTSNLNELTLNDVVVGLDRLMTRDLLESINYFFSLYDKDNDGELQREEVLQLSEGLLLLTEPWKSGRLVDMLTKRAIEDNIAERIAQEKLKDIQDDKQIELPTTYEVDELKYKTEQSERYLQAASSFLQRSFEYAKTVDLSNKIDLIDLSDNDEDSDKKSKDKGKIYESLKANVALDPTHPKVLDLASFRMIILADETYELFFAKTLRSSIYVNKDYSADVSNNSRGNALRCMLDGIVADGRRVAQQVRLRVDSVTSRGGSAAASSVDHSMQSSTEVANSSYDDIDDFTNDGNEATHTHIMDVMSDDEEKGALLKNSWLDEEISNETPNSELTDGPKKRPVSVIVPDGQVHLIDFEE</sequence>
<feature type="domain" description="Rab-GAP TBC" evidence="4">
    <location>
        <begin position="248"/>
        <end position="436"/>
    </location>
</feature>
<dbReference type="InterPro" id="IPR000195">
    <property type="entry name" value="Rab-GAP-TBC_dom"/>
</dbReference>
<dbReference type="InterPro" id="IPR002048">
    <property type="entry name" value="EF_hand_dom"/>
</dbReference>
<reference evidence="7" key="1">
    <citation type="submission" date="2023-07" db="EMBL/GenBank/DDBJ databases">
        <title>A draft genome of Kazachstania heterogenica Y-27499.</title>
        <authorList>
            <person name="Donic C."/>
            <person name="Kralova J.S."/>
            <person name="Fidel L."/>
            <person name="Ben-Dor S."/>
            <person name="Jung S."/>
        </authorList>
    </citation>
    <scope>NUCLEOTIDE SEQUENCE [LARGE SCALE GENOMIC DNA]</scope>
    <source>
        <strain evidence="7">Y27499</strain>
    </source>
</reference>
<keyword evidence="1" id="KW-0343">GTPase activation</keyword>
<dbReference type="GO" id="GO:0005509">
    <property type="term" value="F:calcium ion binding"/>
    <property type="evidence" value="ECO:0007669"/>
    <property type="project" value="InterPro"/>
</dbReference>
<organism evidence="6 7">
    <name type="scientific">Arxiozyma heterogenica</name>
    <dbReference type="NCBI Taxonomy" id="278026"/>
    <lineage>
        <taxon>Eukaryota</taxon>
        <taxon>Fungi</taxon>
        <taxon>Dikarya</taxon>
        <taxon>Ascomycota</taxon>
        <taxon>Saccharomycotina</taxon>
        <taxon>Saccharomycetes</taxon>
        <taxon>Saccharomycetales</taxon>
        <taxon>Saccharomycetaceae</taxon>
        <taxon>Arxiozyma</taxon>
    </lineage>
</organism>
<evidence type="ECO:0008006" key="8">
    <source>
        <dbReference type="Google" id="ProtNLM"/>
    </source>
</evidence>
<comment type="caution">
    <text evidence="6">The sequence shown here is derived from an EMBL/GenBank/DDBJ whole genome shotgun (WGS) entry which is preliminary data.</text>
</comment>
<dbReference type="PROSITE" id="PS50222">
    <property type="entry name" value="EF_HAND_2"/>
    <property type="match status" value="1"/>
</dbReference>
<dbReference type="Gene3D" id="1.10.238.10">
    <property type="entry name" value="EF-hand"/>
    <property type="match status" value="1"/>
</dbReference>